<protein>
    <submittedName>
        <fullName evidence="1">Uncharacterized protein</fullName>
    </submittedName>
</protein>
<reference evidence="1 2" key="1">
    <citation type="journal article" date="2015" name="Genome Biol. Evol.">
        <title>Comparative Genomics of a Bacterivorous Green Alga Reveals Evolutionary Causalities and Consequences of Phago-Mixotrophic Mode of Nutrition.</title>
        <authorList>
            <person name="Burns J.A."/>
            <person name="Paasch A."/>
            <person name="Narechania A."/>
            <person name="Kim E."/>
        </authorList>
    </citation>
    <scope>NUCLEOTIDE SEQUENCE [LARGE SCALE GENOMIC DNA]</scope>
    <source>
        <strain evidence="1 2">PLY_AMNH</strain>
    </source>
</reference>
<dbReference type="EMBL" id="LGRX02028764">
    <property type="protein sequence ID" value="KAK3247663.1"/>
    <property type="molecule type" value="Genomic_DNA"/>
</dbReference>
<accession>A0AAE0C3G0</accession>
<keyword evidence="2" id="KW-1185">Reference proteome</keyword>
<comment type="caution">
    <text evidence="1">The sequence shown here is derived from an EMBL/GenBank/DDBJ whole genome shotgun (WGS) entry which is preliminary data.</text>
</comment>
<organism evidence="1 2">
    <name type="scientific">Cymbomonas tetramitiformis</name>
    <dbReference type="NCBI Taxonomy" id="36881"/>
    <lineage>
        <taxon>Eukaryota</taxon>
        <taxon>Viridiplantae</taxon>
        <taxon>Chlorophyta</taxon>
        <taxon>Pyramimonadophyceae</taxon>
        <taxon>Pyramimonadales</taxon>
        <taxon>Pyramimonadaceae</taxon>
        <taxon>Cymbomonas</taxon>
    </lineage>
</organism>
<gene>
    <name evidence="1" type="ORF">CYMTET_42845</name>
</gene>
<dbReference type="Proteomes" id="UP001190700">
    <property type="component" value="Unassembled WGS sequence"/>
</dbReference>
<evidence type="ECO:0000313" key="2">
    <source>
        <dbReference type="Proteomes" id="UP001190700"/>
    </source>
</evidence>
<sequence length="352" mass="39850">MELHIGLDWFKGEGQRALARQYMLAFGHRCELQLTDDRWIAYISSLVITFGEAASVIKRLLDEETQAHEDLPEGTLHEALRATLESSVAGIFRRFQREDLPEGALHEALRATLESTVAGIFRRFHREDYAIADCSDDQFLVLGACTAEKSHVHVTVRWQLGGFEGPRELKRKLAAQAAKPLELLQWVDLVMYMKMQLLRTIRSCKTGRVTWRWPLLSWPVEWGWEDYFAPNVHSDAPLLVPVGGASAPWWPRGRRLGIKRPPGGEPRLAWWWRAWKWCEDLCRRRDCSPQQLERLLGHGGAAAGRVAPGVGDDLSEYVRNGLEGRTCLGSPDKVYCSNNFLVCVGVCGGYVV</sequence>
<evidence type="ECO:0000313" key="1">
    <source>
        <dbReference type="EMBL" id="KAK3247663.1"/>
    </source>
</evidence>
<dbReference type="AlphaFoldDB" id="A0AAE0C3G0"/>
<proteinExistence type="predicted"/>
<name>A0AAE0C3G0_9CHLO</name>